<keyword evidence="2" id="KW-1185">Reference proteome</keyword>
<evidence type="ECO:0000256" key="1">
    <source>
        <dbReference type="SAM" id="MobiDB-lite"/>
    </source>
</evidence>
<feature type="region of interest" description="Disordered" evidence="1">
    <location>
        <begin position="1"/>
        <end position="36"/>
    </location>
</feature>
<protein>
    <submittedName>
        <fullName evidence="3">Uncharacterized protein</fullName>
    </submittedName>
</protein>
<accession>A0A7E4VEX9</accession>
<dbReference type="WBParaSite" id="Pan_g19668.t1">
    <property type="protein sequence ID" value="Pan_g19668.t1"/>
    <property type="gene ID" value="Pan_g19668"/>
</dbReference>
<name>A0A7E4VEX9_PANRE</name>
<dbReference type="AlphaFoldDB" id="A0A7E4VEX9"/>
<proteinExistence type="predicted"/>
<evidence type="ECO:0000313" key="3">
    <source>
        <dbReference type="WBParaSite" id="Pan_g19668.t1"/>
    </source>
</evidence>
<sequence>MSSMTSRLSNRRSVRAARERSDPVGGCPENGDDKKTKIVTAKDQLSGNCKHNQKSQVILTPKFSIAITREFVKFFLPMMYHNRLPHHTI</sequence>
<reference evidence="3" key="2">
    <citation type="submission" date="2020-10" db="UniProtKB">
        <authorList>
            <consortium name="WormBaseParasite"/>
        </authorList>
    </citation>
    <scope>IDENTIFICATION</scope>
</reference>
<dbReference type="Proteomes" id="UP000492821">
    <property type="component" value="Unassembled WGS sequence"/>
</dbReference>
<organism evidence="2 3">
    <name type="scientific">Panagrellus redivivus</name>
    <name type="common">Microworm</name>
    <dbReference type="NCBI Taxonomy" id="6233"/>
    <lineage>
        <taxon>Eukaryota</taxon>
        <taxon>Metazoa</taxon>
        <taxon>Ecdysozoa</taxon>
        <taxon>Nematoda</taxon>
        <taxon>Chromadorea</taxon>
        <taxon>Rhabditida</taxon>
        <taxon>Tylenchina</taxon>
        <taxon>Panagrolaimomorpha</taxon>
        <taxon>Panagrolaimoidea</taxon>
        <taxon>Panagrolaimidae</taxon>
        <taxon>Panagrellus</taxon>
    </lineage>
</organism>
<reference evidence="2" key="1">
    <citation type="journal article" date="2013" name="Genetics">
        <title>The draft genome and transcriptome of Panagrellus redivivus are shaped by the harsh demands of a free-living lifestyle.</title>
        <authorList>
            <person name="Srinivasan J."/>
            <person name="Dillman A.R."/>
            <person name="Macchietto M.G."/>
            <person name="Heikkinen L."/>
            <person name="Lakso M."/>
            <person name="Fracchia K.M."/>
            <person name="Antoshechkin I."/>
            <person name="Mortazavi A."/>
            <person name="Wong G."/>
            <person name="Sternberg P.W."/>
        </authorList>
    </citation>
    <scope>NUCLEOTIDE SEQUENCE [LARGE SCALE GENOMIC DNA]</scope>
    <source>
        <strain evidence="2">MT8872</strain>
    </source>
</reference>
<evidence type="ECO:0000313" key="2">
    <source>
        <dbReference type="Proteomes" id="UP000492821"/>
    </source>
</evidence>